<protein>
    <submittedName>
        <fullName evidence="1">Uncharacterized protein</fullName>
    </submittedName>
</protein>
<dbReference type="AlphaFoldDB" id="A0A7S4ZSE4"/>
<proteinExistence type="predicted"/>
<sequence>MLTTEDDRQRQRNRQIRVFWLATPRYPARRRPQVKRLITHPHGQITTLTQAFIIPRPIRDLKFLLGYLVPSVGIELMRHRMIL</sequence>
<keyword evidence="1" id="KW-0614">Plasmid</keyword>
<accession>A0A7S4ZSE4</accession>
<name>A0A7S4ZSE4_RHIRH</name>
<gene>
    <name evidence="1" type="ORF">pC6.5b_369</name>
</gene>
<evidence type="ECO:0000313" key="1">
    <source>
        <dbReference type="EMBL" id="QCL10263.1"/>
    </source>
</evidence>
<organism evidence="1">
    <name type="scientific">Rhizobium rhizogenes</name>
    <name type="common">Agrobacterium rhizogenes</name>
    <dbReference type="NCBI Taxonomy" id="359"/>
    <lineage>
        <taxon>Bacteria</taxon>
        <taxon>Pseudomonadati</taxon>
        <taxon>Pseudomonadota</taxon>
        <taxon>Alphaproteobacteria</taxon>
        <taxon>Hyphomicrobiales</taxon>
        <taxon>Rhizobiaceae</taxon>
        <taxon>Rhizobium/Agrobacterium group</taxon>
        <taxon>Rhizobium</taxon>
    </lineage>
</organism>
<reference evidence="1" key="1">
    <citation type="submission" date="2018-12" db="EMBL/GenBank/DDBJ databases">
        <title>Three Rhizobium rhizogenes strains isolated from the same crown gall tumor carry diverse plasmids.</title>
        <authorList>
            <person name="Pulawska J."/>
            <person name="Kuzmanovic N."/>
        </authorList>
    </citation>
    <scope>NUCLEOTIDE SEQUENCE</scope>
    <source>
        <strain evidence="1">C6.5</strain>
        <plasmid evidence="1">pC6.5b</plasmid>
    </source>
</reference>
<dbReference type="EMBL" id="MK318987">
    <property type="protein sequence ID" value="QCL10263.1"/>
    <property type="molecule type" value="Genomic_DNA"/>
</dbReference>
<geneLocation type="plasmid" evidence="1">
    <name>pC6.5b</name>
</geneLocation>